<dbReference type="PROSITE" id="PS51375">
    <property type="entry name" value="PPR"/>
    <property type="match status" value="1"/>
</dbReference>
<keyword evidence="1" id="KW-0677">Repeat</keyword>
<dbReference type="PANTHER" id="PTHR47926:SF447">
    <property type="entry name" value="DYW DOMAIN-CONTAINING PROTEIN"/>
    <property type="match status" value="1"/>
</dbReference>
<evidence type="ECO:0000313" key="3">
    <source>
        <dbReference type="EnsemblPlants" id="Kaladp1319s0004.1.v1.1"/>
    </source>
</evidence>
<dbReference type="InterPro" id="IPR046848">
    <property type="entry name" value="E_motif"/>
</dbReference>
<dbReference type="AlphaFoldDB" id="A0A7N0VN64"/>
<dbReference type="Proteomes" id="UP000594263">
    <property type="component" value="Unplaced"/>
</dbReference>
<dbReference type="Pfam" id="PF01535">
    <property type="entry name" value="PPR"/>
    <property type="match status" value="2"/>
</dbReference>
<reference evidence="3" key="1">
    <citation type="submission" date="2021-01" db="UniProtKB">
        <authorList>
            <consortium name="EnsemblPlants"/>
        </authorList>
    </citation>
    <scope>IDENTIFICATION</scope>
</reference>
<evidence type="ECO:0008006" key="5">
    <source>
        <dbReference type="Google" id="ProtNLM"/>
    </source>
</evidence>
<dbReference type="EnsemblPlants" id="Kaladp1319s0004.1.v1.1">
    <property type="protein sequence ID" value="Kaladp1319s0004.1.v1.1"/>
    <property type="gene ID" value="Kaladp1319s0004.v1.1"/>
</dbReference>
<evidence type="ECO:0000256" key="2">
    <source>
        <dbReference type="PROSITE-ProRule" id="PRU00708"/>
    </source>
</evidence>
<feature type="repeat" description="PPR" evidence="2">
    <location>
        <begin position="74"/>
        <end position="108"/>
    </location>
</feature>
<protein>
    <recommendedName>
        <fullName evidence="5">Pentatricopeptide repeat-containing protein</fullName>
    </recommendedName>
</protein>
<dbReference type="GO" id="GO:0003723">
    <property type="term" value="F:RNA binding"/>
    <property type="evidence" value="ECO:0007669"/>
    <property type="project" value="InterPro"/>
</dbReference>
<keyword evidence="4" id="KW-1185">Reference proteome</keyword>
<dbReference type="InterPro" id="IPR046960">
    <property type="entry name" value="PPR_At4g14850-like_plant"/>
</dbReference>
<dbReference type="GO" id="GO:0009451">
    <property type="term" value="P:RNA modification"/>
    <property type="evidence" value="ECO:0007669"/>
    <property type="project" value="InterPro"/>
</dbReference>
<dbReference type="InterPro" id="IPR011990">
    <property type="entry name" value="TPR-like_helical_dom_sf"/>
</dbReference>
<evidence type="ECO:0000256" key="1">
    <source>
        <dbReference type="ARBA" id="ARBA00022737"/>
    </source>
</evidence>
<dbReference type="Gramene" id="Kaladp1319s0004.1.v1.1">
    <property type="protein sequence ID" value="Kaladp1319s0004.1.v1.1"/>
    <property type="gene ID" value="Kaladp1319s0004.v1.1"/>
</dbReference>
<dbReference type="OMA" id="FEYEGAN"/>
<organism evidence="3 4">
    <name type="scientific">Kalanchoe fedtschenkoi</name>
    <name type="common">Lavender scallops</name>
    <name type="synonym">South American air plant</name>
    <dbReference type="NCBI Taxonomy" id="63787"/>
    <lineage>
        <taxon>Eukaryota</taxon>
        <taxon>Viridiplantae</taxon>
        <taxon>Streptophyta</taxon>
        <taxon>Embryophyta</taxon>
        <taxon>Tracheophyta</taxon>
        <taxon>Spermatophyta</taxon>
        <taxon>Magnoliopsida</taxon>
        <taxon>eudicotyledons</taxon>
        <taxon>Gunneridae</taxon>
        <taxon>Pentapetalae</taxon>
        <taxon>Saxifragales</taxon>
        <taxon>Crassulaceae</taxon>
        <taxon>Kalanchoe</taxon>
    </lineage>
</organism>
<dbReference type="Pfam" id="PF20431">
    <property type="entry name" value="E_motif"/>
    <property type="match status" value="1"/>
</dbReference>
<evidence type="ECO:0000313" key="4">
    <source>
        <dbReference type="Proteomes" id="UP000594263"/>
    </source>
</evidence>
<dbReference type="Gene3D" id="1.25.40.10">
    <property type="entry name" value="Tetratricopeptide repeat domain"/>
    <property type="match status" value="1"/>
</dbReference>
<sequence length="234" mass="26384">MKEGFEPGEVTAVSVLSACGHLGVLEQGQWVHDYINHKALRMNVFVGAALMDMHAKTGVVHEAEKVFKCLTVKNVYTWNILIWGYAMNGQGEDALRAMRRMVFKGIHKNAPLTELAAKKLLKIEPNRAENYVLLANLFSSAERWAEVGEVRALMDSRGIKKLPGCSSIEVNYVVYDFVVSGKLETVHTEIYNLLEEMNMRLRVAGYLVDTDVVSYDVEEEEKEVLLFTTVRSLL</sequence>
<dbReference type="InterPro" id="IPR002885">
    <property type="entry name" value="PPR_rpt"/>
</dbReference>
<accession>A0A7N0VN64</accession>
<proteinExistence type="predicted"/>
<dbReference type="NCBIfam" id="TIGR00756">
    <property type="entry name" value="PPR"/>
    <property type="match status" value="1"/>
</dbReference>
<name>A0A7N0VN64_KALFE</name>
<dbReference type="PANTHER" id="PTHR47926">
    <property type="entry name" value="PENTATRICOPEPTIDE REPEAT-CONTAINING PROTEIN"/>
    <property type="match status" value="1"/>
</dbReference>